<comment type="subcellular location">
    <subcellularLocation>
        <location evidence="1">Cell membrane</location>
        <topology evidence="1">Multi-pass membrane protein</topology>
    </subcellularLocation>
</comment>
<dbReference type="InterPro" id="IPR050445">
    <property type="entry name" value="Bact_polysacc_biosynth/exp"/>
</dbReference>
<evidence type="ECO:0000256" key="5">
    <source>
        <dbReference type="ARBA" id="ARBA00023136"/>
    </source>
</evidence>
<comment type="caution">
    <text evidence="9">The sequence shown here is derived from an EMBL/GenBank/DDBJ whole genome shotgun (WGS) entry which is preliminary data.</text>
</comment>
<accession>A0A423D4K6</accession>
<keyword evidence="10" id="KW-1185">Reference proteome</keyword>
<feature type="domain" description="Polysaccharide chain length determinant N-terminal" evidence="7">
    <location>
        <begin position="13"/>
        <end position="93"/>
    </location>
</feature>
<dbReference type="Pfam" id="PF13807">
    <property type="entry name" value="GNVR"/>
    <property type="match status" value="1"/>
</dbReference>
<dbReference type="InterPro" id="IPR032807">
    <property type="entry name" value="GNVR"/>
</dbReference>
<evidence type="ECO:0000256" key="2">
    <source>
        <dbReference type="ARBA" id="ARBA00022475"/>
    </source>
</evidence>
<dbReference type="GO" id="GO:0004713">
    <property type="term" value="F:protein tyrosine kinase activity"/>
    <property type="evidence" value="ECO:0007669"/>
    <property type="project" value="TreeGrafter"/>
</dbReference>
<keyword evidence="2" id="KW-1003">Cell membrane</keyword>
<dbReference type="AlphaFoldDB" id="A0A423D4K6"/>
<dbReference type="GO" id="GO:0005886">
    <property type="term" value="C:plasma membrane"/>
    <property type="evidence" value="ECO:0007669"/>
    <property type="project" value="UniProtKB-SubCell"/>
</dbReference>
<reference evidence="9 10" key="1">
    <citation type="submission" date="2016-10" db="EMBL/GenBank/DDBJ databases">
        <title>Comparative genome analysis of multiple Pseudomonas spp. focuses on biocontrol and plant growth promoting traits.</title>
        <authorList>
            <person name="Tao X.-Y."/>
            <person name="Taylor C.G."/>
        </authorList>
    </citation>
    <scope>NUCLEOTIDE SEQUENCE [LARGE SCALE GENOMIC DNA]</scope>
    <source>
        <strain evidence="9 10">15D11</strain>
    </source>
</reference>
<evidence type="ECO:0000256" key="3">
    <source>
        <dbReference type="ARBA" id="ARBA00022692"/>
    </source>
</evidence>
<dbReference type="InterPro" id="IPR003856">
    <property type="entry name" value="LPS_length_determ_N"/>
</dbReference>
<proteinExistence type="predicted"/>
<evidence type="ECO:0000313" key="9">
    <source>
        <dbReference type="EMBL" id="ROL66490.1"/>
    </source>
</evidence>
<evidence type="ECO:0000259" key="8">
    <source>
        <dbReference type="Pfam" id="PF13807"/>
    </source>
</evidence>
<dbReference type="SUPFAM" id="SSF160355">
    <property type="entry name" value="Bacterial polysaccharide co-polymerase-like"/>
    <property type="match status" value="1"/>
</dbReference>
<dbReference type="PANTHER" id="PTHR32309">
    <property type="entry name" value="TYROSINE-PROTEIN KINASE"/>
    <property type="match status" value="1"/>
</dbReference>
<protein>
    <submittedName>
        <fullName evidence="9">Chain-length determining protein</fullName>
    </submittedName>
</protein>
<feature type="transmembrane region" description="Helical" evidence="6">
    <location>
        <begin position="28"/>
        <end position="47"/>
    </location>
</feature>
<gene>
    <name evidence="9" type="ORF">BHU25_20035</name>
</gene>
<organism evidence="9 10">
    <name type="scientific">Pseudomonas vranovensis</name>
    <dbReference type="NCBI Taxonomy" id="321661"/>
    <lineage>
        <taxon>Bacteria</taxon>
        <taxon>Pseudomonadati</taxon>
        <taxon>Pseudomonadota</taxon>
        <taxon>Gammaproteobacteria</taxon>
        <taxon>Pseudomonadales</taxon>
        <taxon>Pseudomonadaceae</taxon>
        <taxon>Pseudomonas</taxon>
    </lineage>
</organism>
<name>A0A423D4K6_9PSED</name>
<dbReference type="PANTHER" id="PTHR32309:SF13">
    <property type="entry name" value="FERRIC ENTEROBACTIN TRANSPORT PROTEIN FEPE"/>
    <property type="match status" value="1"/>
</dbReference>
<evidence type="ECO:0000313" key="10">
    <source>
        <dbReference type="Proteomes" id="UP000285286"/>
    </source>
</evidence>
<evidence type="ECO:0000256" key="1">
    <source>
        <dbReference type="ARBA" id="ARBA00004651"/>
    </source>
</evidence>
<feature type="transmembrane region" description="Helical" evidence="6">
    <location>
        <begin position="319"/>
        <end position="341"/>
    </location>
</feature>
<dbReference type="Gene3D" id="3.30.1890.10">
    <property type="entry name" value="FepE-like"/>
    <property type="match status" value="1"/>
</dbReference>
<keyword evidence="4 6" id="KW-1133">Transmembrane helix</keyword>
<sequence length="350" mass="39493">MRNTPESNRLDPELDVLELLGSLWAKKLIILSVMFLAVLAAVIYLFIAKPVYETRVFVIPPTQNGIADFNYGRTAEAELKPYSVKDVYEVFLRDLQAESLRRSFFEEFYLPSLSESERAGSQTRLYEKFSRELVISPSGKDSPDRYSLTVQGEDPQRVVAWAKTYVMRAGDSAREEMIKNVTREAEVRARNLAQQIDRLREGGQKVREDLIVQLREALNVARAIGLKEPPIISGNLSTEVSAGMDGHLSYMRGTKALEAEIQNLEQRRSDDPFITRLRDLQARYAFYMSVEVNPESVAVFRIDGPIEQPDSPIKPRKSVVLAMAALAGLLLGVGYVLLAAAMRRRPVRPQ</sequence>
<keyword evidence="5 6" id="KW-0472">Membrane</keyword>
<evidence type="ECO:0000259" key="7">
    <source>
        <dbReference type="Pfam" id="PF02706"/>
    </source>
</evidence>
<keyword evidence="3 6" id="KW-0812">Transmembrane</keyword>
<evidence type="ECO:0000256" key="6">
    <source>
        <dbReference type="SAM" id="Phobius"/>
    </source>
</evidence>
<dbReference type="EMBL" id="MOAM01000028">
    <property type="protein sequence ID" value="ROL66490.1"/>
    <property type="molecule type" value="Genomic_DNA"/>
</dbReference>
<feature type="domain" description="Tyrosine-protein kinase G-rich" evidence="8">
    <location>
        <begin position="302"/>
        <end position="338"/>
    </location>
</feature>
<dbReference type="Proteomes" id="UP000285286">
    <property type="component" value="Unassembled WGS sequence"/>
</dbReference>
<dbReference type="Pfam" id="PF02706">
    <property type="entry name" value="Wzz"/>
    <property type="match status" value="1"/>
</dbReference>
<evidence type="ECO:0000256" key="4">
    <source>
        <dbReference type="ARBA" id="ARBA00022989"/>
    </source>
</evidence>
<dbReference type="RefSeq" id="WP_123567181.1">
    <property type="nucleotide sequence ID" value="NZ_MOAM01000028.1"/>
</dbReference>